<evidence type="ECO:0000256" key="3">
    <source>
        <dbReference type="ARBA" id="ARBA00012438"/>
    </source>
</evidence>
<dbReference type="RefSeq" id="WP_142522356.1">
    <property type="nucleotide sequence ID" value="NZ_CABFWF030000014.1"/>
</dbReference>
<dbReference type="InterPro" id="IPR003661">
    <property type="entry name" value="HisK_dim/P_dom"/>
</dbReference>
<dbReference type="SUPFAM" id="SSF47384">
    <property type="entry name" value="Homodimeric domain of signal transducing histidine kinase"/>
    <property type="match status" value="1"/>
</dbReference>
<evidence type="ECO:0000256" key="11">
    <source>
        <dbReference type="SAM" id="Phobius"/>
    </source>
</evidence>
<dbReference type="InterPro" id="IPR003594">
    <property type="entry name" value="HATPase_dom"/>
</dbReference>
<dbReference type="PANTHER" id="PTHR44936:SF10">
    <property type="entry name" value="SENSOR PROTEIN RSTB"/>
    <property type="match status" value="1"/>
</dbReference>
<accession>A0ABN7JV35</accession>
<keyword evidence="11" id="KW-0812">Transmembrane</keyword>
<keyword evidence="4" id="KW-1003">Cell membrane</keyword>
<keyword evidence="14" id="KW-1185">Reference proteome</keyword>
<keyword evidence="6" id="KW-0808">Transferase</keyword>
<dbReference type="PROSITE" id="PS50109">
    <property type="entry name" value="HIS_KIN"/>
    <property type="match status" value="1"/>
</dbReference>
<evidence type="ECO:0000256" key="9">
    <source>
        <dbReference type="ARBA" id="ARBA00022840"/>
    </source>
</evidence>
<dbReference type="SMART" id="SM00387">
    <property type="entry name" value="HATPase_c"/>
    <property type="match status" value="1"/>
</dbReference>
<dbReference type="Gene3D" id="3.30.565.10">
    <property type="entry name" value="Histidine kinase-like ATPase, C-terminal domain"/>
    <property type="match status" value="1"/>
</dbReference>
<reference evidence="13 14" key="1">
    <citation type="submission" date="2020-11" db="EMBL/GenBank/DDBJ databases">
        <authorList>
            <person name="Lassalle F."/>
        </authorList>
    </citation>
    <scope>NUCLEOTIDE SEQUENCE [LARGE SCALE GENOMIC DNA]</scope>
    <source>
        <strain evidence="13 14">JC140</strain>
    </source>
</reference>
<dbReference type="CDD" id="cd00075">
    <property type="entry name" value="HATPase"/>
    <property type="match status" value="1"/>
</dbReference>
<evidence type="ECO:0000256" key="2">
    <source>
        <dbReference type="ARBA" id="ARBA00004651"/>
    </source>
</evidence>
<feature type="transmembrane region" description="Helical" evidence="11">
    <location>
        <begin position="175"/>
        <end position="197"/>
    </location>
</feature>
<dbReference type="InterPro" id="IPR004358">
    <property type="entry name" value="Sig_transdc_His_kin-like_C"/>
</dbReference>
<comment type="subcellular location">
    <subcellularLocation>
        <location evidence="2">Cell membrane</location>
        <topology evidence="2">Multi-pass membrane protein</topology>
    </subcellularLocation>
</comment>
<keyword evidence="11" id="KW-0472">Membrane</keyword>
<comment type="caution">
    <text evidence="13">The sequence shown here is derived from an EMBL/GenBank/DDBJ whole genome shotgun (WGS) entry which is preliminary data.</text>
</comment>
<evidence type="ECO:0000256" key="5">
    <source>
        <dbReference type="ARBA" id="ARBA00022553"/>
    </source>
</evidence>
<dbReference type="NCBIfam" id="NF033792">
    <property type="entry name" value="ActS_PrrB_HisK"/>
    <property type="match status" value="1"/>
</dbReference>
<dbReference type="EC" id="2.7.13.3" evidence="3"/>
<dbReference type="Proteomes" id="UP000606921">
    <property type="component" value="Unassembled WGS sequence"/>
</dbReference>
<dbReference type="InterPro" id="IPR005467">
    <property type="entry name" value="His_kinase_dom"/>
</dbReference>
<feature type="compositionally biased region" description="Polar residues" evidence="10">
    <location>
        <begin position="1"/>
        <end position="12"/>
    </location>
</feature>
<feature type="region of interest" description="Disordered" evidence="10">
    <location>
        <begin position="1"/>
        <end position="21"/>
    </location>
</feature>
<protein>
    <recommendedName>
        <fullName evidence="3">histidine kinase</fullName>
        <ecNumber evidence="3">2.7.13.3</ecNumber>
    </recommendedName>
</protein>
<keyword evidence="9" id="KW-0067">ATP-binding</keyword>
<evidence type="ECO:0000256" key="1">
    <source>
        <dbReference type="ARBA" id="ARBA00000085"/>
    </source>
</evidence>
<dbReference type="Pfam" id="PF00512">
    <property type="entry name" value="HisKA"/>
    <property type="match status" value="1"/>
</dbReference>
<evidence type="ECO:0000256" key="6">
    <source>
        <dbReference type="ARBA" id="ARBA00022679"/>
    </source>
</evidence>
<dbReference type="InterPro" id="IPR036097">
    <property type="entry name" value="HisK_dim/P_sf"/>
</dbReference>
<dbReference type="GO" id="GO:0016301">
    <property type="term" value="F:kinase activity"/>
    <property type="evidence" value="ECO:0007669"/>
    <property type="project" value="UniProtKB-KW"/>
</dbReference>
<feature type="domain" description="Histidine kinase" evidence="12">
    <location>
        <begin position="232"/>
        <end position="443"/>
    </location>
</feature>
<dbReference type="PRINTS" id="PR00344">
    <property type="entry name" value="BCTRLSENSOR"/>
</dbReference>
<feature type="transmembrane region" description="Helical" evidence="11">
    <location>
        <begin position="146"/>
        <end position="163"/>
    </location>
</feature>
<feature type="transmembrane region" description="Helical" evidence="11">
    <location>
        <begin position="40"/>
        <end position="62"/>
    </location>
</feature>
<feature type="transmembrane region" description="Helical" evidence="11">
    <location>
        <begin position="68"/>
        <end position="86"/>
    </location>
</feature>
<feature type="transmembrane region" description="Helical" evidence="11">
    <location>
        <begin position="122"/>
        <end position="139"/>
    </location>
</feature>
<organism evidence="13 14">
    <name type="scientific">Pseudorhizobium endolithicum</name>
    <dbReference type="NCBI Taxonomy" id="1191678"/>
    <lineage>
        <taxon>Bacteria</taxon>
        <taxon>Pseudomonadati</taxon>
        <taxon>Pseudomonadota</taxon>
        <taxon>Alphaproteobacteria</taxon>
        <taxon>Hyphomicrobiales</taxon>
        <taxon>Rhizobiaceae</taxon>
        <taxon>Rhizobium/Agrobacterium group</taxon>
        <taxon>Pseudorhizobium</taxon>
    </lineage>
</organism>
<dbReference type="PANTHER" id="PTHR44936">
    <property type="entry name" value="SENSOR PROTEIN CREC"/>
    <property type="match status" value="1"/>
</dbReference>
<dbReference type="Pfam" id="PF02518">
    <property type="entry name" value="HATPase_c"/>
    <property type="match status" value="1"/>
</dbReference>
<comment type="catalytic activity">
    <reaction evidence="1">
        <text>ATP + protein L-histidine = ADP + protein N-phospho-L-histidine.</text>
        <dbReference type="EC" id="2.7.13.3"/>
    </reaction>
</comment>
<evidence type="ECO:0000256" key="8">
    <source>
        <dbReference type="ARBA" id="ARBA00022777"/>
    </source>
</evidence>
<dbReference type="SUPFAM" id="SSF55874">
    <property type="entry name" value="ATPase domain of HSP90 chaperone/DNA topoisomerase II/histidine kinase"/>
    <property type="match status" value="1"/>
</dbReference>
<keyword evidence="7" id="KW-0547">Nucleotide-binding</keyword>
<dbReference type="InterPro" id="IPR036890">
    <property type="entry name" value="HATPase_C_sf"/>
</dbReference>
<evidence type="ECO:0000256" key="10">
    <source>
        <dbReference type="SAM" id="MobiDB-lite"/>
    </source>
</evidence>
<evidence type="ECO:0000256" key="7">
    <source>
        <dbReference type="ARBA" id="ARBA00022741"/>
    </source>
</evidence>
<evidence type="ECO:0000313" key="13">
    <source>
        <dbReference type="EMBL" id="CAD7049608.1"/>
    </source>
</evidence>
<dbReference type="SMART" id="SM00388">
    <property type="entry name" value="HisKA"/>
    <property type="match status" value="1"/>
</dbReference>
<evidence type="ECO:0000256" key="4">
    <source>
        <dbReference type="ARBA" id="ARBA00022475"/>
    </source>
</evidence>
<keyword evidence="5" id="KW-0597">Phosphoprotein</keyword>
<dbReference type="EMBL" id="CABFWF030000014">
    <property type="protein sequence ID" value="CAD7049608.1"/>
    <property type="molecule type" value="Genomic_DNA"/>
</dbReference>
<dbReference type="Gene3D" id="1.10.287.130">
    <property type="match status" value="1"/>
</dbReference>
<name>A0ABN7JV35_9HYPH</name>
<evidence type="ECO:0000259" key="12">
    <source>
        <dbReference type="PROSITE" id="PS50109"/>
    </source>
</evidence>
<proteinExistence type="predicted"/>
<dbReference type="InterPro" id="IPR050980">
    <property type="entry name" value="2C_sensor_his_kinase"/>
</dbReference>
<sequence>MSGRQASGATTRKTVETSATREFHSRPLTRRFRLQTLVRLRWLAVAGQTLTVLAVDLLLAFPLPLLEAAFLIGALALANVMLSLWFPPTHRLGPKSALALLSFDLLQMAALLFITGGLANPFAPLICVPVIISFASQPLRHSIPLILLAIACTTALAFSPYPLPWYPDQTLRLQPVMQLGIWCAIASMMCFAAFYAYRVSNEATLLADALAATELVLEREKHLSQLDGLAAAAAHELGTPLATISVVAKEMEREFGDDERLRDDVQLLRSQSERCRDILQRLTSLSAASEEHMRRLPLSSMIEEVIAPHRQFGIEISLVELGERATEPVCMRNAGILYGLGNLVENAVDYARSRVTLTVEHDRDHVTVVIEDDGAGYSPDILSRIGEPYMTKRNKEVERAGGLGLGLFIAKTLLERSGARLVFENRSGNEAGARIRVEWLRPMLEEG</sequence>
<dbReference type="CDD" id="cd00082">
    <property type="entry name" value="HisKA"/>
    <property type="match status" value="1"/>
</dbReference>
<dbReference type="InterPro" id="IPR047770">
    <property type="entry name" value="RegB"/>
</dbReference>
<evidence type="ECO:0000313" key="14">
    <source>
        <dbReference type="Proteomes" id="UP000606921"/>
    </source>
</evidence>
<keyword evidence="11" id="KW-1133">Transmembrane helix</keyword>
<keyword evidence="8 13" id="KW-0418">Kinase</keyword>
<gene>
    <name evidence="13" type="ORF">REJC140_01528</name>
</gene>